<evidence type="ECO:0000313" key="1">
    <source>
        <dbReference type="Proteomes" id="UP000008854"/>
    </source>
</evidence>
<dbReference type="InParanoid" id="A0A3Q0KP08"/>
<reference evidence="2" key="2">
    <citation type="submission" date="2018-12" db="UniProtKB">
        <authorList>
            <consortium name="WormBaseParasite"/>
        </authorList>
    </citation>
    <scope>IDENTIFICATION</scope>
    <source>
        <strain evidence="2">Puerto Rican</strain>
    </source>
</reference>
<name>A0A3Q0KP08_SCHMA</name>
<reference evidence="1" key="1">
    <citation type="journal article" date="2012" name="PLoS Negl. Trop. Dis.">
        <title>A systematically improved high quality genome and transcriptome of the human blood fluke Schistosoma mansoni.</title>
        <authorList>
            <person name="Protasio A.V."/>
            <person name="Tsai I.J."/>
            <person name="Babbage A."/>
            <person name="Nichol S."/>
            <person name="Hunt M."/>
            <person name="Aslett M.A."/>
            <person name="De Silva N."/>
            <person name="Velarde G.S."/>
            <person name="Anderson T.J."/>
            <person name="Clark R.C."/>
            <person name="Davidson C."/>
            <person name="Dillon G.P."/>
            <person name="Holroyd N.E."/>
            <person name="LoVerde P.T."/>
            <person name="Lloyd C."/>
            <person name="McQuillan J."/>
            <person name="Oliveira G."/>
            <person name="Otto T.D."/>
            <person name="Parker-Manuel S.J."/>
            <person name="Quail M.A."/>
            <person name="Wilson R.A."/>
            <person name="Zerlotini A."/>
            <person name="Dunne D.W."/>
            <person name="Berriman M."/>
        </authorList>
    </citation>
    <scope>NUCLEOTIDE SEQUENCE [LARGE SCALE GENOMIC DNA]</scope>
    <source>
        <strain evidence="1">Puerto Rican</strain>
    </source>
</reference>
<keyword evidence="1" id="KW-1185">Reference proteome</keyword>
<evidence type="ECO:0000313" key="2">
    <source>
        <dbReference type="WBParaSite" id="Smp_145160.1"/>
    </source>
</evidence>
<protein>
    <submittedName>
        <fullName evidence="2">DUF4968 domain-containing protein</fullName>
    </submittedName>
</protein>
<organism evidence="1 2">
    <name type="scientific">Schistosoma mansoni</name>
    <name type="common">Blood fluke</name>
    <dbReference type="NCBI Taxonomy" id="6183"/>
    <lineage>
        <taxon>Eukaryota</taxon>
        <taxon>Metazoa</taxon>
        <taxon>Spiralia</taxon>
        <taxon>Lophotrochozoa</taxon>
        <taxon>Platyhelminthes</taxon>
        <taxon>Trematoda</taxon>
        <taxon>Digenea</taxon>
        <taxon>Strigeidida</taxon>
        <taxon>Schistosomatoidea</taxon>
        <taxon>Schistosomatidae</taxon>
        <taxon>Schistosoma</taxon>
    </lineage>
</organism>
<dbReference type="WBParaSite" id="Smp_145160.1">
    <property type="protein sequence ID" value="Smp_145160.1"/>
    <property type="gene ID" value="Smp_145160"/>
</dbReference>
<dbReference type="AlphaFoldDB" id="A0A3Q0KP08"/>
<proteinExistence type="predicted"/>
<sequence length="94" mass="10747">MIFTVVIYLQLFEVNSLDKSDSDGVKQVFVPNILLFQSSELSDFVVKGQFLNGRVALFLTAEHTETFFIADNQGVKLENKDIRFKKREGDLSEK</sequence>
<accession>A0A3Q0KP08</accession>
<dbReference type="Proteomes" id="UP000008854">
    <property type="component" value="Unassembled WGS sequence"/>
</dbReference>